<dbReference type="Pfam" id="PF13707">
    <property type="entry name" value="RloB"/>
    <property type="match status" value="1"/>
</dbReference>
<reference evidence="1" key="1">
    <citation type="submission" date="2023-06" db="EMBL/GenBank/DDBJ databases">
        <title>Uncultivated large filamentous bacteria from sulfidic sediments reveal new species and different genomic features in energy metabolism and defense.</title>
        <authorList>
            <person name="Fonseca A."/>
        </authorList>
    </citation>
    <scope>NUCLEOTIDE SEQUENCE</scope>
    <source>
        <strain evidence="1">HSG4</strain>
    </source>
</reference>
<comment type="caution">
    <text evidence="1">The sequence shown here is derived from an EMBL/GenBank/DDBJ whole genome shotgun (WGS) entry which is preliminary data.</text>
</comment>
<sequence>MARKKSPSRTSKQKKYCFVVEGCTEENYINLLKRLYQNHKVGKLENNKGGSAKAVLQKAEKLISKYANEYLGYVLWFDKDTYFPQDCNLKKSLEAEKNVEIYMSVPCIEHWLLAHFQQINLLKENNCKFYVNKLKNDIPNYDKNDCYLLNRYIHTENIEKAITRYPKIGEIPNKYFLNH</sequence>
<dbReference type="InterPro" id="IPR025591">
    <property type="entry name" value="RloB"/>
</dbReference>
<name>A0ABT7VW14_9GAMM</name>
<evidence type="ECO:0000313" key="1">
    <source>
        <dbReference type="EMBL" id="MDM8563748.1"/>
    </source>
</evidence>
<evidence type="ECO:0000313" key="2">
    <source>
        <dbReference type="Proteomes" id="UP001171945"/>
    </source>
</evidence>
<dbReference type="EMBL" id="JAUCGM010000848">
    <property type="protein sequence ID" value="MDM8563748.1"/>
    <property type="molecule type" value="Genomic_DNA"/>
</dbReference>
<gene>
    <name evidence="1" type="ORF">QUF54_10385</name>
</gene>
<proteinExistence type="predicted"/>
<accession>A0ABT7VW14</accession>
<organism evidence="1 2">
    <name type="scientific">Candidatus Marithioploca araucensis</name>
    <dbReference type="NCBI Taxonomy" id="70273"/>
    <lineage>
        <taxon>Bacteria</taxon>
        <taxon>Pseudomonadati</taxon>
        <taxon>Pseudomonadota</taxon>
        <taxon>Gammaproteobacteria</taxon>
        <taxon>Thiotrichales</taxon>
        <taxon>Thiotrichaceae</taxon>
        <taxon>Candidatus Marithioploca</taxon>
    </lineage>
</organism>
<dbReference type="Proteomes" id="UP001171945">
    <property type="component" value="Unassembled WGS sequence"/>
</dbReference>
<protein>
    <submittedName>
        <fullName evidence="1">RloB family protein</fullName>
    </submittedName>
</protein>
<keyword evidence="2" id="KW-1185">Reference proteome</keyword>